<protein>
    <submittedName>
        <fullName evidence="2">Transmembrane protein</fullName>
    </submittedName>
</protein>
<evidence type="ECO:0000313" key="2">
    <source>
        <dbReference type="EMBL" id="CBJ31931.1"/>
    </source>
</evidence>
<feature type="region of interest" description="Disordered" evidence="1">
    <location>
        <begin position="203"/>
        <end position="238"/>
    </location>
</feature>
<dbReference type="eggNOG" id="ENOG502S80R">
    <property type="taxonomic scope" value="Eukaryota"/>
</dbReference>
<proteinExistence type="predicted"/>
<accession>D7FVL0</accession>
<gene>
    <name evidence="2" type="ORF">Esi_0294_0033</name>
</gene>
<dbReference type="AlphaFoldDB" id="D7FVL0"/>
<evidence type="ECO:0000313" key="3">
    <source>
        <dbReference type="Proteomes" id="UP000002630"/>
    </source>
</evidence>
<reference evidence="2 3" key="1">
    <citation type="journal article" date="2010" name="Nature">
        <title>The Ectocarpus genome and the independent evolution of multicellularity in brown algae.</title>
        <authorList>
            <person name="Cock J.M."/>
            <person name="Sterck L."/>
            <person name="Rouze P."/>
            <person name="Scornet D."/>
            <person name="Allen A.E."/>
            <person name="Amoutzias G."/>
            <person name="Anthouard V."/>
            <person name="Artiguenave F."/>
            <person name="Aury J.M."/>
            <person name="Badger J.H."/>
            <person name="Beszteri B."/>
            <person name="Billiau K."/>
            <person name="Bonnet E."/>
            <person name="Bothwell J.H."/>
            <person name="Bowler C."/>
            <person name="Boyen C."/>
            <person name="Brownlee C."/>
            <person name="Carrano C.J."/>
            <person name="Charrier B."/>
            <person name="Cho G.Y."/>
            <person name="Coelho S.M."/>
            <person name="Collen J."/>
            <person name="Corre E."/>
            <person name="Da Silva C."/>
            <person name="Delage L."/>
            <person name="Delaroque N."/>
            <person name="Dittami S.M."/>
            <person name="Doulbeau S."/>
            <person name="Elias M."/>
            <person name="Farnham G."/>
            <person name="Gachon C.M."/>
            <person name="Gschloessl B."/>
            <person name="Heesch S."/>
            <person name="Jabbari K."/>
            <person name="Jubin C."/>
            <person name="Kawai H."/>
            <person name="Kimura K."/>
            <person name="Kloareg B."/>
            <person name="Kupper F.C."/>
            <person name="Lang D."/>
            <person name="Le Bail A."/>
            <person name="Leblanc C."/>
            <person name="Lerouge P."/>
            <person name="Lohr M."/>
            <person name="Lopez P.J."/>
            <person name="Martens C."/>
            <person name="Maumus F."/>
            <person name="Michel G."/>
            <person name="Miranda-Saavedra D."/>
            <person name="Morales J."/>
            <person name="Moreau H."/>
            <person name="Motomura T."/>
            <person name="Nagasato C."/>
            <person name="Napoli C.A."/>
            <person name="Nelson D.R."/>
            <person name="Nyvall-Collen P."/>
            <person name="Peters A.F."/>
            <person name="Pommier C."/>
            <person name="Potin P."/>
            <person name="Poulain J."/>
            <person name="Quesneville H."/>
            <person name="Read B."/>
            <person name="Rensing S.A."/>
            <person name="Ritter A."/>
            <person name="Rousvoal S."/>
            <person name="Samanta M."/>
            <person name="Samson G."/>
            <person name="Schroeder D.C."/>
            <person name="Segurens B."/>
            <person name="Strittmatter M."/>
            <person name="Tonon T."/>
            <person name="Tregear J.W."/>
            <person name="Valentin K."/>
            <person name="von Dassow P."/>
            <person name="Yamagishi T."/>
            <person name="Van de Peer Y."/>
            <person name="Wincker P."/>
        </authorList>
    </citation>
    <scope>NUCLEOTIDE SEQUENCE [LARGE SCALE GENOMIC DNA]</scope>
    <source>
        <strain evidence="3">Ec32 / CCAP1310/4</strain>
    </source>
</reference>
<keyword evidence="2" id="KW-0472">Membrane</keyword>
<dbReference type="Gene3D" id="1.20.58.320">
    <property type="entry name" value="TPR-like"/>
    <property type="match status" value="1"/>
</dbReference>
<dbReference type="SUPFAM" id="SSF48452">
    <property type="entry name" value="TPR-like"/>
    <property type="match status" value="1"/>
</dbReference>
<dbReference type="Gene3D" id="1.25.40.10">
    <property type="entry name" value="Tetratricopeptide repeat domain"/>
    <property type="match status" value="1"/>
</dbReference>
<dbReference type="EMBL" id="FN649760">
    <property type="protein sequence ID" value="CBJ31931.1"/>
    <property type="molecule type" value="Genomic_DNA"/>
</dbReference>
<dbReference type="InParanoid" id="D7FVL0"/>
<evidence type="ECO:0000256" key="1">
    <source>
        <dbReference type="SAM" id="MobiDB-lite"/>
    </source>
</evidence>
<dbReference type="Proteomes" id="UP000002630">
    <property type="component" value="Unassembled WGS sequence"/>
</dbReference>
<name>D7FVL0_ECTSI</name>
<dbReference type="InterPro" id="IPR011990">
    <property type="entry name" value="TPR-like_helical_dom_sf"/>
</dbReference>
<feature type="compositionally biased region" description="Low complexity" evidence="1">
    <location>
        <begin position="228"/>
        <end position="238"/>
    </location>
</feature>
<dbReference type="OrthoDB" id="414698at2759"/>
<organism evidence="2 3">
    <name type="scientific">Ectocarpus siliculosus</name>
    <name type="common">Brown alga</name>
    <name type="synonym">Conferva siliculosa</name>
    <dbReference type="NCBI Taxonomy" id="2880"/>
    <lineage>
        <taxon>Eukaryota</taxon>
        <taxon>Sar</taxon>
        <taxon>Stramenopiles</taxon>
        <taxon>Ochrophyta</taxon>
        <taxon>PX clade</taxon>
        <taxon>Phaeophyceae</taxon>
        <taxon>Ectocarpales</taxon>
        <taxon>Ectocarpaceae</taxon>
        <taxon>Ectocarpus</taxon>
    </lineage>
</organism>
<dbReference type="Pfam" id="PF06041">
    <property type="entry name" value="DUF924"/>
    <property type="match status" value="1"/>
</dbReference>
<sequence>MATGEGAGLGEILNLKTAQDVVDFWFGTDLARLASDKEYGQSFGAKWFGAGPPDQAFIGTQNASKELVAKAGSGELKGEEWETSKGALARLLLLDQFPRTVYRGTSQAFANDETAASLSLEIISKGWDTVDAQNYTFQQRLFVYLPLMHSERIEAQDAGVSKVKALVDDEMKATGSANSLVHDMALEHRGVVAKFGRFPHRNAALGRESTPEELEWLSSDDIPGWAKSQSASEPSSPS</sequence>
<dbReference type="STRING" id="2880.D7FVL0"/>
<keyword evidence="2" id="KW-0812">Transmembrane</keyword>
<keyword evidence="3" id="KW-1185">Reference proteome</keyword>
<dbReference type="InterPro" id="IPR010323">
    <property type="entry name" value="DUF924"/>
</dbReference>